<evidence type="ECO:0000313" key="2">
    <source>
        <dbReference type="EMBL" id="KAI7836724.1"/>
    </source>
</evidence>
<organism evidence="2 3">
    <name type="scientific">Chlorella ohadii</name>
    <dbReference type="NCBI Taxonomy" id="2649997"/>
    <lineage>
        <taxon>Eukaryota</taxon>
        <taxon>Viridiplantae</taxon>
        <taxon>Chlorophyta</taxon>
        <taxon>core chlorophytes</taxon>
        <taxon>Trebouxiophyceae</taxon>
        <taxon>Chlorellales</taxon>
        <taxon>Chlorellaceae</taxon>
        <taxon>Chlorella clade</taxon>
        <taxon>Chlorella</taxon>
    </lineage>
</organism>
<proteinExistence type="predicted"/>
<dbReference type="AlphaFoldDB" id="A0AAD5DI74"/>
<dbReference type="EMBL" id="JADXDR010000178">
    <property type="protein sequence ID" value="KAI7836724.1"/>
    <property type="molecule type" value="Genomic_DNA"/>
</dbReference>
<reference evidence="2" key="1">
    <citation type="submission" date="2020-11" db="EMBL/GenBank/DDBJ databases">
        <title>Chlorella ohadii genome sequencing and assembly.</title>
        <authorList>
            <person name="Murik O."/>
            <person name="Treves H."/>
            <person name="Kedem I."/>
            <person name="Shotland Y."/>
            <person name="Kaplan A."/>
        </authorList>
    </citation>
    <scope>NUCLEOTIDE SEQUENCE</scope>
    <source>
        <strain evidence="2">1</strain>
    </source>
</reference>
<protein>
    <submittedName>
        <fullName evidence="2">Uncharacterized protein</fullName>
    </submittedName>
</protein>
<evidence type="ECO:0000313" key="3">
    <source>
        <dbReference type="Proteomes" id="UP001205105"/>
    </source>
</evidence>
<accession>A0AAD5DI74</accession>
<comment type="caution">
    <text evidence="2">The sequence shown here is derived from an EMBL/GenBank/DDBJ whole genome shotgun (WGS) entry which is preliminary data.</text>
</comment>
<evidence type="ECO:0000256" key="1">
    <source>
        <dbReference type="SAM" id="MobiDB-lite"/>
    </source>
</evidence>
<sequence>MSVSPAELEELEEVEGWVNLMAELEGMEQDHLIELSLRHADKSKIAQIKAAALSKAKQKVHHKHHGGHRKQAPAQKA</sequence>
<name>A0AAD5DI74_9CHLO</name>
<feature type="region of interest" description="Disordered" evidence="1">
    <location>
        <begin position="55"/>
        <end position="77"/>
    </location>
</feature>
<dbReference type="Proteomes" id="UP001205105">
    <property type="component" value="Unassembled WGS sequence"/>
</dbReference>
<feature type="compositionally biased region" description="Basic residues" evidence="1">
    <location>
        <begin position="56"/>
        <end position="71"/>
    </location>
</feature>
<keyword evidence="3" id="KW-1185">Reference proteome</keyword>
<gene>
    <name evidence="2" type="ORF">COHA_009422</name>
</gene>